<keyword evidence="3" id="KW-1003">Cell membrane</keyword>
<feature type="chain" id="PRO_5043710434" description="Leucine-rich repeat-containing N-terminal plant-type domain-containing protein" evidence="12">
    <location>
        <begin position="26"/>
        <end position="904"/>
    </location>
</feature>
<dbReference type="SMART" id="SM00369">
    <property type="entry name" value="LRR_TYP"/>
    <property type="match status" value="11"/>
</dbReference>
<comment type="subcellular location">
    <subcellularLocation>
        <location evidence="1">Cell membrane</location>
        <topology evidence="1">Single-pass type I membrane protein</topology>
    </subcellularLocation>
</comment>
<reference evidence="15" key="1">
    <citation type="submission" date="2024-03" db="EMBL/GenBank/DDBJ databases">
        <title>WGS assembly of Saponaria officinalis var. Norfolk2.</title>
        <authorList>
            <person name="Jenkins J."/>
            <person name="Shu S."/>
            <person name="Grimwood J."/>
            <person name="Barry K."/>
            <person name="Goodstein D."/>
            <person name="Schmutz J."/>
            <person name="Leebens-Mack J."/>
            <person name="Osbourn A."/>
        </authorList>
    </citation>
    <scope>NUCLEOTIDE SEQUENCE [LARGE SCALE GENOMIC DNA]</scope>
    <source>
        <strain evidence="15">JIC</strain>
    </source>
</reference>
<evidence type="ECO:0000256" key="7">
    <source>
        <dbReference type="ARBA" id="ARBA00022737"/>
    </source>
</evidence>
<dbReference type="PROSITE" id="PS51450">
    <property type="entry name" value="LRR"/>
    <property type="match status" value="1"/>
</dbReference>
<keyword evidence="9 11" id="KW-0472">Membrane</keyword>
<evidence type="ECO:0000256" key="1">
    <source>
        <dbReference type="ARBA" id="ARBA00004251"/>
    </source>
</evidence>
<dbReference type="Pfam" id="PF00560">
    <property type="entry name" value="LRR_1"/>
    <property type="match status" value="7"/>
</dbReference>
<evidence type="ECO:0000256" key="2">
    <source>
        <dbReference type="ARBA" id="ARBA00009592"/>
    </source>
</evidence>
<evidence type="ECO:0008006" key="17">
    <source>
        <dbReference type="Google" id="ProtNLM"/>
    </source>
</evidence>
<comment type="similarity">
    <text evidence="2">Belongs to the RLP family.</text>
</comment>
<dbReference type="PANTHER" id="PTHR48063:SF112">
    <property type="entry name" value="RECEPTOR LIKE PROTEIN 30-LIKE"/>
    <property type="match status" value="1"/>
</dbReference>
<dbReference type="InterPro" id="IPR001611">
    <property type="entry name" value="Leu-rich_rpt"/>
</dbReference>
<comment type="caution">
    <text evidence="15">The sequence shown here is derived from an EMBL/GenBank/DDBJ whole genome shotgun (WGS) entry which is preliminary data.</text>
</comment>
<keyword evidence="7" id="KW-0677">Repeat</keyword>
<dbReference type="InterPro" id="IPR055414">
    <property type="entry name" value="LRR_R13L4/SHOC2-like"/>
</dbReference>
<sequence>MQHMMGKSCMLVASVLWLMIHISVCRHGEEHKSANLIRCKRQELDALLKFKKTVTKDPMSRLSSWVGEDCCQWVGLRCDNVTNNVIKLILPDKPLNRDVCFSDNSLEFSGVSSALLELKYLRHLDLSGNDFSGNQIPEFIGSMTHLRYLNLSRTGFTGPIPSQLGNLTRLRFLDLHAPFQCVMFSGLNSESLRWASGLSKLQWLDLGSCSLAEAYDTFQVLVSLPSLSFLSLAACQLPYGQFPEAIFANTSNSNLRTLENLDLSYNNLEGTLPSVLKNMVSLKSLTLNFNIFNGSIPRWLKNLKHLQVLKLSLNGFTHVDGGLWGILGNPCNFKHLDLSNNAIVQQDILETSFNSSRCAAYDFEYLDMSDNKLGGSLPSLIGKLTNLQYLDLSSNDLGGGIPTSLAKLLDLTYLDLSVNRFSGLIPDFVGHLTKIEHLDISSNTIHGIVYGIGNLSKLSFLDLSFNNLKLDLSFNWHPRFTLEVFRVHSCEINTGFPLWLRDQTQIERLDLSYTGISGELPGWLWNMSNLQTLQLSGNQHTGSLPSHIFCDGCNLWLLDLHNNLLSGSIPHWLSHLETIEVIDLSGNKLSGEIFSGENASSFLTGKNSLDVLDLGDNMLSGEIHIGHVYPDAPLKILTLRGNDFIGPIHSQLCQFQLLRVLELAHNRLTGHIPSCLGSLQFDSNTGGLLSETGLQIIEIVKGIKEVFAGTKGTHSIIDLSSNYLEGTIPEELTNISKLAALNLSNNHLTGSIPQEIGNLNSLESLDLSNNQLSGIIPQSLSAIPWLSSLNLSNNKLHGQIPTGSQLQTLDDPSIYAGNSGLCGFPLPNKCSNQPPSDGDGDDKDEDEKADKWLYLSIFLGVVTGFWGFVGFLVLNRSWRHAYFSFVEKHTMQFKARVNRFRNKF</sequence>
<evidence type="ECO:0000256" key="4">
    <source>
        <dbReference type="ARBA" id="ARBA00022614"/>
    </source>
</evidence>
<feature type="domain" description="Disease resistance R13L4/SHOC-2-like LRR" evidence="14">
    <location>
        <begin position="364"/>
        <end position="468"/>
    </location>
</feature>
<evidence type="ECO:0000256" key="6">
    <source>
        <dbReference type="ARBA" id="ARBA00022729"/>
    </source>
</evidence>
<feature type="domain" description="Leucine-rich repeat-containing N-terminal plant-type" evidence="13">
    <location>
        <begin position="42"/>
        <end position="79"/>
    </location>
</feature>
<evidence type="ECO:0000256" key="11">
    <source>
        <dbReference type="SAM" id="Phobius"/>
    </source>
</evidence>
<dbReference type="Pfam" id="PF13855">
    <property type="entry name" value="LRR_8"/>
    <property type="match status" value="1"/>
</dbReference>
<protein>
    <recommendedName>
        <fullName evidence="17">Leucine-rich repeat-containing N-terminal plant-type domain-containing protein</fullName>
    </recommendedName>
</protein>
<dbReference type="Pfam" id="PF23598">
    <property type="entry name" value="LRR_14"/>
    <property type="match status" value="1"/>
</dbReference>
<keyword evidence="4" id="KW-0433">Leucine-rich repeat</keyword>
<keyword evidence="5 11" id="KW-0812">Transmembrane</keyword>
<dbReference type="InterPro" id="IPR046956">
    <property type="entry name" value="RLP23-like"/>
</dbReference>
<dbReference type="InterPro" id="IPR003591">
    <property type="entry name" value="Leu-rich_rpt_typical-subtyp"/>
</dbReference>
<dbReference type="FunFam" id="3.80.10.10:FF:000095">
    <property type="entry name" value="LRR receptor-like serine/threonine-protein kinase GSO1"/>
    <property type="match status" value="1"/>
</dbReference>
<dbReference type="Pfam" id="PF08263">
    <property type="entry name" value="LRRNT_2"/>
    <property type="match status" value="1"/>
</dbReference>
<dbReference type="SUPFAM" id="SSF52058">
    <property type="entry name" value="L domain-like"/>
    <property type="match status" value="2"/>
</dbReference>
<keyword evidence="10" id="KW-0325">Glycoprotein</keyword>
<evidence type="ECO:0000256" key="12">
    <source>
        <dbReference type="SAM" id="SignalP"/>
    </source>
</evidence>
<dbReference type="SUPFAM" id="SSF52047">
    <property type="entry name" value="RNI-like"/>
    <property type="match status" value="1"/>
</dbReference>
<evidence type="ECO:0000256" key="8">
    <source>
        <dbReference type="ARBA" id="ARBA00022989"/>
    </source>
</evidence>
<dbReference type="PRINTS" id="PR00019">
    <property type="entry name" value="LEURICHRPT"/>
</dbReference>
<evidence type="ECO:0000313" key="16">
    <source>
        <dbReference type="Proteomes" id="UP001443914"/>
    </source>
</evidence>
<feature type="transmembrane region" description="Helical" evidence="11">
    <location>
        <begin position="852"/>
        <end position="874"/>
    </location>
</feature>
<organism evidence="15 16">
    <name type="scientific">Saponaria officinalis</name>
    <name type="common">Common soapwort</name>
    <name type="synonym">Lychnis saponaria</name>
    <dbReference type="NCBI Taxonomy" id="3572"/>
    <lineage>
        <taxon>Eukaryota</taxon>
        <taxon>Viridiplantae</taxon>
        <taxon>Streptophyta</taxon>
        <taxon>Embryophyta</taxon>
        <taxon>Tracheophyta</taxon>
        <taxon>Spermatophyta</taxon>
        <taxon>Magnoliopsida</taxon>
        <taxon>eudicotyledons</taxon>
        <taxon>Gunneridae</taxon>
        <taxon>Pentapetalae</taxon>
        <taxon>Caryophyllales</taxon>
        <taxon>Caryophyllaceae</taxon>
        <taxon>Caryophylleae</taxon>
        <taxon>Saponaria</taxon>
    </lineage>
</organism>
<dbReference type="GO" id="GO:0005886">
    <property type="term" value="C:plasma membrane"/>
    <property type="evidence" value="ECO:0007669"/>
    <property type="project" value="UniProtKB-SubCell"/>
</dbReference>
<feature type="signal peptide" evidence="12">
    <location>
        <begin position="1"/>
        <end position="25"/>
    </location>
</feature>
<accession>A0AAW1H2V9</accession>
<evidence type="ECO:0000256" key="9">
    <source>
        <dbReference type="ARBA" id="ARBA00023136"/>
    </source>
</evidence>
<dbReference type="Gene3D" id="3.80.10.10">
    <property type="entry name" value="Ribonuclease Inhibitor"/>
    <property type="match status" value="5"/>
</dbReference>
<evidence type="ECO:0000256" key="3">
    <source>
        <dbReference type="ARBA" id="ARBA00022475"/>
    </source>
</evidence>
<name>A0AAW1H2V9_SAPOF</name>
<keyword evidence="8 11" id="KW-1133">Transmembrane helix</keyword>
<evidence type="ECO:0000259" key="13">
    <source>
        <dbReference type="Pfam" id="PF08263"/>
    </source>
</evidence>
<proteinExistence type="inferred from homology"/>
<gene>
    <name evidence="15" type="ORF">RND81_13G152400</name>
</gene>
<dbReference type="PANTHER" id="PTHR48063">
    <property type="entry name" value="LRR RECEPTOR-LIKE KINASE"/>
    <property type="match status" value="1"/>
</dbReference>
<dbReference type="AlphaFoldDB" id="A0AAW1H2V9"/>
<keyword evidence="6 12" id="KW-0732">Signal</keyword>
<dbReference type="FunFam" id="3.80.10.10:FF:000213">
    <property type="entry name" value="Tyrosine-sulfated glycopeptide receptor 1"/>
    <property type="match status" value="1"/>
</dbReference>
<dbReference type="InterPro" id="IPR032675">
    <property type="entry name" value="LRR_dom_sf"/>
</dbReference>
<evidence type="ECO:0000259" key="14">
    <source>
        <dbReference type="Pfam" id="PF23598"/>
    </source>
</evidence>
<keyword evidence="16" id="KW-1185">Reference proteome</keyword>
<evidence type="ECO:0000256" key="5">
    <source>
        <dbReference type="ARBA" id="ARBA00022692"/>
    </source>
</evidence>
<evidence type="ECO:0000256" key="10">
    <source>
        <dbReference type="ARBA" id="ARBA00023180"/>
    </source>
</evidence>
<evidence type="ECO:0000313" key="15">
    <source>
        <dbReference type="EMBL" id="KAK9669754.1"/>
    </source>
</evidence>
<dbReference type="EMBL" id="JBDFQZ010000013">
    <property type="protein sequence ID" value="KAK9669754.1"/>
    <property type="molecule type" value="Genomic_DNA"/>
</dbReference>
<dbReference type="Proteomes" id="UP001443914">
    <property type="component" value="Unassembled WGS sequence"/>
</dbReference>
<dbReference type="InterPro" id="IPR013210">
    <property type="entry name" value="LRR_N_plant-typ"/>
</dbReference>